<sequence>MTRHQLAALAAAAFALSSAQAASIQDTFSDGTGLIQTDAAPFVETHLPSAEAPGGGRYIANSIEAGVAQSGKFSFAAIQAGAYFTMADTAVPLVTNLTYGVANQLGQYLSINLLSESAFRLDFRYVSAPMSLTVSVITAHGPGTFSSVADYGTALNASLAQSVIIPFSAFIDDAGNSSPVDWADIDAISVLVSGPGGSGFALDTFSTTPVPEPTSLGLLLAGLGVVGGVVRRRSAR</sequence>
<evidence type="ECO:0000313" key="3">
    <source>
        <dbReference type="EMBL" id="MFG6429986.1"/>
    </source>
</evidence>
<evidence type="ECO:0000256" key="1">
    <source>
        <dbReference type="SAM" id="SignalP"/>
    </source>
</evidence>
<evidence type="ECO:0000313" key="4">
    <source>
        <dbReference type="Proteomes" id="UP001606210"/>
    </source>
</evidence>
<feature type="domain" description="Ice-binding protein C-terminal" evidence="2">
    <location>
        <begin position="209"/>
        <end position="233"/>
    </location>
</feature>
<dbReference type="Proteomes" id="UP001606210">
    <property type="component" value="Unassembled WGS sequence"/>
</dbReference>
<proteinExistence type="predicted"/>
<comment type="caution">
    <text evidence="3">The sequence shown here is derived from an EMBL/GenBank/DDBJ whole genome shotgun (WGS) entry which is preliminary data.</text>
</comment>
<feature type="chain" id="PRO_5045930869" evidence="1">
    <location>
        <begin position="22"/>
        <end position="236"/>
    </location>
</feature>
<dbReference type="RefSeq" id="WP_394477902.1">
    <property type="nucleotide sequence ID" value="NZ_JBIGHV010000003.1"/>
</dbReference>
<evidence type="ECO:0000259" key="2">
    <source>
        <dbReference type="Pfam" id="PF07589"/>
    </source>
</evidence>
<reference evidence="3 4" key="1">
    <citation type="submission" date="2024-08" db="EMBL/GenBank/DDBJ databases">
        <authorList>
            <person name="Lu H."/>
        </authorList>
    </citation>
    <scope>NUCLEOTIDE SEQUENCE [LARGE SCALE GENOMIC DNA]</scope>
    <source>
        <strain evidence="3 4">LYH14W</strain>
    </source>
</reference>
<protein>
    <submittedName>
        <fullName evidence="3">PEP-CTERM sorting domain-containing protein</fullName>
    </submittedName>
</protein>
<name>A0ABW7F0H0_9BURK</name>
<feature type="signal peptide" evidence="1">
    <location>
        <begin position="1"/>
        <end position="21"/>
    </location>
</feature>
<dbReference type="NCBIfam" id="TIGR02595">
    <property type="entry name" value="PEP_CTERM"/>
    <property type="match status" value="1"/>
</dbReference>
<accession>A0ABW7F0H0</accession>
<keyword evidence="1" id="KW-0732">Signal</keyword>
<dbReference type="InterPro" id="IPR013424">
    <property type="entry name" value="Ice-binding_C"/>
</dbReference>
<dbReference type="EMBL" id="JBIGHV010000003">
    <property type="protein sequence ID" value="MFG6429986.1"/>
    <property type="molecule type" value="Genomic_DNA"/>
</dbReference>
<dbReference type="Pfam" id="PF07589">
    <property type="entry name" value="PEP-CTERM"/>
    <property type="match status" value="1"/>
</dbReference>
<organism evidence="3 4">
    <name type="scientific">Pelomonas parva</name>
    <dbReference type="NCBI Taxonomy" id="3299032"/>
    <lineage>
        <taxon>Bacteria</taxon>
        <taxon>Pseudomonadati</taxon>
        <taxon>Pseudomonadota</taxon>
        <taxon>Betaproteobacteria</taxon>
        <taxon>Burkholderiales</taxon>
        <taxon>Sphaerotilaceae</taxon>
        <taxon>Roseateles</taxon>
    </lineage>
</organism>
<gene>
    <name evidence="3" type="ORF">ACG00Y_08700</name>
</gene>
<keyword evidence="4" id="KW-1185">Reference proteome</keyword>